<protein>
    <submittedName>
        <fullName evidence="1">Stage III sporulation protein AG</fullName>
    </submittedName>
</protein>
<dbReference type="AlphaFoldDB" id="A0A9E2KK42"/>
<name>A0A9E2KK42_9FIRM</name>
<reference evidence="1" key="2">
    <citation type="submission" date="2021-04" db="EMBL/GenBank/DDBJ databases">
        <authorList>
            <person name="Gilroy R."/>
        </authorList>
    </citation>
    <scope>NUCLEOTIDE SEQUENCE</scope>
    <source>
        <strain evidence="1">742</strain>
    </source>
</reference>
<dbReference type="Proteomes" id="UP000824178">
    <property type="component" value="Unassembled WGS sequence"/>
</dbReference>
<evidence type="ECO:0000313" key="2">
    <source>
        <dbReference type="Proteomes" id="UP000824178"/>
    </source>
</evidence>
<organism evidence="1 2">
    <name type="scientific">Candidatus Faecalibacterium intestinavium</name>
    <dbReference type="NCBI Taxonomy" id="2838580"/>
    <lineage>
        <taxon>Bacteria</taxon>
        <taxon>Bacillati</taxon>
        <taxon>Bacillota</taxon>
        <taxon>Clostridia</taxon>
        <taxon>Eubacteriales</taxon>
        <taxon>Oscillospiraceae</taxon>
        <taxon>Faecalibacterium</taxon>
    </lineage>
</organism>
<comment type="caution">
    <text evidence="1">The sequence shown here is derived from an EMBL/GenBank/DDBJ whole genome shotgun (WGS) entry which is preliminary data.</text>
</comment>
<accession>A0A9E2KK42</accession>
<reference evidence="1" key="1">
    <citation type="journal article" date="2021" name="PeerJ">
        <title>Extensive microbial diversity within the chicken gut microbiome revealed by metagenomics and culture.</title>
        <authorList>
            <person name="Gilroy R."/>
            <person name="Ravi A."/>
            <person name="Getino M."/>
            <person name="Pursley I."/>
            <person name="Horton D.L."/>
            <person name="Alikhan N.F."/>
            <person name="Baker D."/>
            <person name="Gharbi K."/>
            <person name="Hall N."/>
            <person name="Watson M."/>
            <person name="Adriaenssens E.M."/>
            <person name="Foster-Nyarko E."/>
            <person name="Jarju S."/>
            <person name="Secka A."/>
            <person name="Antonio M."/>
            <person name="Oren A."/>
            <person name="Chaudhuri R.R."/>
            <person name="La Ragione R."/>
            <person name="Hildebrand F."/>
            <person name="Pallen M.J."/>
        </authorList>
    </citation>
    <scope>NUCLEOTIDE SEQUENCE</scope>
    <source>
        <strain evidence="1">742</strain>
    </source>
</reference>
<proteinExistence type="predicted"/>
<gene>
    <name evidence="1" type="ORF">H9864_01240</name>
</gene>
<sequence length="169" mass="17957">MKQKWSGLIEKWRARPGSAGLAAALGGLAMLLILLSELLPGQSQADPPGAAEPVQSAELYQTQLEQRLSELIVQIEGAGQTAVMITLESGEETIYALDTQSGQTQSQQTHVLLDDGTALEQIVYFPAVCGVAVVCDGGGDVRVAARITELISSLLDVPANRICVEQRSR</sequence>
<evidence type="ECO:0000313" key="1">
    <source>
        <dbReference type="EMBL" id="MBU3819002.1"/>
    </source>
</evidence>
<dbReference type="EMBL" id="JAHLFH010000019">
    <property type="protein sequence ID" value="MBU3819002.1"/>
    <property type="molecule type" value="Genomic_DNA"/>
</dbReference>